<reference evidence="1 2" key="1">
    <citation type="submission" date="2024-04" db="EMBL/GenBank/DDBJ databases">
        <title>Tritrichomonas musculus Genome.</title>
        <authorList>
            <person name="Alves-Ferreira E."/>
            <person name="Grigg M."/>
            <person name="Lorenzi H."/>
            <person name="Galac M."/>
        </authorList>
    </citation>
    <scope>NUCLEOTIDE SEQUENCE [LARGE SCALE GENOMIC DNA]</scope>
    <source>
        <strain evidence="1 2">EAF2021</strain>
    </source>
</reference>
<evidence type="ECO:0008006" key="3">
    <source>
        <dbReference type="Google" id="ProtNLM"/>
    </source>
</evidence>
<evidence type="ECO:0000313" key="2">
    <source>
        <dbReference type="Proteomes" id="UP001470230"/>
    </source>
</evidence>
<name>A0ABR2J2X8_9EUKA</name>
<dbReference type="Proteomes" id="UP001470230">
    <property type="component" value="Unassembled WGS sequence"/>
</dbReference>
<gene>
    <name evidence="1" type="ORF">M9Y10_007999</name>
</gene>
<protein>
    <recommendedName>
        <fullName evidence="3">HTH CENPB-type domain-containing protein</fullName>
    </recommendedName>
</protein>
<comment type="caution">
    <text evidence="1">The sequence shown here is derived from an EMBL/GenBank/DDBJ whole genome shotgun (WGS) entry which is preliminary data.</text>
</comment>
<organism evidence="1 2">
    <name type="scientific">Tritrichomonas musculus</name>
    <dbReference type="NCBI Taxonomy" id="1915356"/>
    <lineage>
        <taxon>Eukaryota</taxon>
        <taxon>Metamonada</taxon>
        <taxon>Parabasalia</taxon>
        <taxon>Tritrichomonadida</taxon>
        <taxon>Tritrichomonadidae</taxon>
        <taxon>Tritrichomonas</taxon>
    </lineage>
</organism>
<accession>A0ABR2J2X8</accession>
<sequence length="272" mass="32631">MGRRKKKKATNHFIRPYIKYWKQPELCEKVRETYFEYLEDENIKKCHIITDISKMYKMPRNTLVDWTNRWKKNEFYDPSDTSIHGDFHKVFTEEQEKEIYDVIYNEYISKNIFFSDKQFISIAYDKFFEFYPDGEKVFECSSHFISYFKKRHQISSRLAHYKRRKNIDIYPEIKIDTIETFTVQINSLIEYAKIHDEPVINADETAWYILPSKLITWALTGSKSVQINVDDREKVHISVMCSITSDFEKLPLFFIAKGKTERSEHSQLGDIG</sequence>
<keyword evidence="2" id="KW-1185">Reference proteome</keyword>
<evidence type="ECO:0000313" key="1">
    <source>
        <dbReference type="EMBL" id="KAK8872233.1"/>
    </source>
</evidence>
<proteinExistence type="predicted"/>
<dbReference type="EMBL" id="JAPFFF010000013">
    <property type="protein sequence ID" value="KAK8872233.1"/>
    <property type="molecule type" value="Genomic_DNA"/>
</dbReference>